<keyword evidence="2" id="KW-1185">Reference proteome</keyword>
<accession>A0A7T7UWZ2</accession>
<organism evidence="1 2">
    <name type="scientific">Elizabethkingia bruuniana</name>
    <dbReference type="NCBI Taxonomy" id="1756149"/>
    <lineage>
        <taxon>Bacteria</taxon>
        <taxon>Pseudomonadati</taxon>
        <taxon>Bacteroidota</taxon>
        <taxon>Flavobacteriia</taxon>
        <taxon>Flavobacteriales</taxon>
        <taxon>Weeksellaceae</taxon>
        <taxon>Elizabethkingia</taxon>
    </lineage>
</organism>
<evidence type="ECO:0000313" key="2">
    <source>
        <dbReference type="Proteomes" id="UP000595426"/>
    </source>
</evidence>
<dbReference type="RefSeq" id="WP_059333842.1">
    <property type="nucleotide sequence ID" value="NZ_CBCSDR010000003.1"/>
</dbReference>
<gene>
    <name evidence="1" type="ORF">I6H88_15150</name>
</gene>
<reference evidence="1 2" key="1">
    <citation type="submission" date="2020-12" db="EMBL/GenBank/DDBJ databases">
        <title>FDA dAtabase for Regulatory Grade micrObial Sequences (FDA-ARGOS): Supporting development and validation of Infectious Disease Dx tests.</title>
        <authorList>
            <person name="Kerrigan L."/>
            <person name="Long C."/>
            <person name="Tallon L."/>
            <person name="Sadzewicz L."/>
            <person name="Zhao X."/>
            <person name="Boylan J."/>
            <person name="Ott S."/>
            <person name="Bowen H."/>
            <person name="Vavikolanu K."/>
            <person name="Mehta A."/>
            <person name="Aluvathingal J."/>
            <person name="Nadendla S."/>
            <person name="Yan Y."/>
            <person name="Sichtig H."/>
        </authorList>
    </citation>
    <scope>NUCLEOTIDE SEQUENCE [LARGE SCALE GENOMIC DNA]</scope>
    <source>
        <strain evidence="1 2">FDAARGOS_1031</strain>
    </source>
</reference>
<dbReference type="AlphaFoldDB" id="A0A7T7UWZ2"/>
<dbReference type="KEGG" id="egm:AYC65_04555"/>
<name>A0A7T7UWZ2_9FLAO</name>
<dbReference type="EMBL" id="CP067018">
    <property type="protein sequence ID" value="QQN57770.1"/>
    <property type="molecule type" value="Genomic_DNA"/>
</dbReference>
<dbReference type="Proteomes" id="UP000595426">
    <property type="component" value="Chromosome"/>
</dbReference>
<evidence type="ECO:0000313" key="1">
    <source>
        <dbReference type="EMBL" id="QQN57770.1"/>
    </source>
</evidence>
<sequence length="85" mass="10053">MKNFFIISIFTLFFFSFSTKNTELNSFFQTKELKGIVSFENWYWMTICGNEVAFITETVEEAFEQAFDLWYGSCGPGRDKWDILV</sequence>
<protein>
    <submittedName>
        <fullName evidence="1">Uncharacterized protein</fullName>
    </submittedName>
</protein>
<proteinExistence type="predicted"/>
<dbReference type="GeneID" id="93132160"/>